<protein>
    <recommendedName>
        <fullName evidence="9">S-locus glycoprotein</fullName>
    </recommendedName>
</protein>
<evidence type="ECO:0000313" key="8">
    <source>
        <dbReference type="Proteomes" id="UP000655225"/>
    </source>
</evidence>
<comment type="function">
    <text evidence="1">Involved in sporophytic self-incompatibility system (the inability of flowering plants to achieve self-fertilization).</text>
</comment>
<keyword evidence="8" id="KW-1185">Reference proteome</keyword>
<keyword evidence="3" id="KW-1015">Disulfide bond</keyword>
<feature type="chain" id="PRO_5032356113" description="S-locus glycoprotein" evidence="4">
    <location>
        <begin position="26"/>
        <end position="393"/>
    </location>
</feature>
<dbReference type="SUPFAM" id="SSF51110">
    <property type="entry name" value="alpha-D-mannose-specific plant lectins"/>
    <property type="match status" value="1"/>
</dbReference>
<organism evidence="7 8">
    <name type="scientific">Tetracentron sinense</name>
    <name type="common">Spur-leaf</name>
    <dbReference type="NCBI Taxonomy" id="13715"/>
    <lineage>
        <taxon>Eukaryota</taxon>
        <taxon>Viridiplantae</taxon>
        <taxon>Streptophyta</taxon>
        <taxon>Embryophyta</taxon>
        <taxon>Tracheophyta</taxon>
        <taxon>Spermatophyta</taxon>
        <taxon>Magnoliopsida</taxon>
        <taxon>Trochodendrales</taxon>
        <taxon>Trochodendraceae</taxon>
        <taxon>Tetracentron</taxon>
    </lineage>
</organism>
<dbReference type="Pfam" id="PF00954">
    <property type="entry name" value="S_locus_glycop"/>
    <property type="match status" value="1"/>
</dbReference>
<dbReference type="InterPro" id="IPR036426">
    <property type="entry name" value="Bulb-type_lectin_dom_sf"/>
</dbReference>
<reference evidence="7 8" key="1">
    <citation type="submission" date="2020-04" db="EMBL/GenBank/DDBJ databases">
        <title>Plant Genome Project.</title>
        <authorList>
            <person name="Zhang R.-G."/>
        </authorList>
    </citation>
    <scope>NUCLEOTIDE SEQUENCE [LARGE SCALE GENOMIC DNA]</scope>
    <source>
        <strain evidence="7">YNK0</strain>
        <tissue evidence="7">Leaf</tissue>
    </source>
</reference>
<dbReference type="Gene3D" id="2.90.10.10">
    <property type="entry name" value="Bulb-type lectin domain"/>
    <property type="match status" value="1"/>
</dbReference>
<dbReference type="GO" id="GO:0048544">
    <property type="term" value="P:recognition of pollen"/>
    <property type="evidence" value="ECO:0007669"/>
    <property type="project" value="InterPro"/>
</dbReference>
<evidence type="ECO:0000313" key="7">
    <source>
        <dbReference type="EMBL" id="KAF8409406.1"/>
    </source>
</evidence>
<proteinExistence type="predicted"/>
<dbReference type="AlphaFoldDB" id="A0A834ZLI2"/>
<dbReference type="PROSITE" id="PS51257">
    <property type="entry name" value="PROKAR_LIPOPROTEIN"/>
    <property type="match status" value="1"/>
</dbReference>
<name>A0A834ZLI2_TETSI</name>
<dbReference type="OMA" id="RSECEAI"/>
<dbReference type="Pfam" id="PF08276">
    <property type="entry name" value="PAN_2"/>
    <property type="match status" value="1"/>
</dbReference>
<dbReference type="PANTHER" id="PTHR32444">
    <property type="entry name" value="BULB-TYPE LECTIN DOMAIN-CONTAINING PROTEIN"/>
    <property type="match status" value="1"/>
</dbReference>
<dbReference type="InterPro" id="IPR035446">
    <property type="entry name" value="SLSG/EP1"/>
</dbReference>
<evidence type="ECO:0000256" key="1">
    <source>
        <dbReference type="ARBA" id="ARBA00003061"/>
    </source>
</evidence>
<dbReference type="Proteomes" id="UP000655225">
    <property type="component" value="Unassembled WGS sequence"/>
</dbReference>
<gene>
    <name evidence="7" type="ORF">HHK36_005482</name>
</gene>
<dbReference type="PROSITE" id="PS50927">
    <property type="entry name" value="BULB_LECTIN"/>
    <property type="match status" value="1"/>
</dbReference>
<feature type="signal peptide" evidence="4">
    <location>
        <begin position="1"/>
        <end position="25"/>
    </location>
</feature>
<dbReference type="InterPro" id="IPR000858">
    <property type="entry name" value="S_locus_glycoprot_dom"/>
</dbReference>
<dbReference type="PROSITE" id="PS50948">
    <property type="entry name" value="PAN"/>
    <property type="match status" value="1"/>
</dbReference>
<feature type="domain" description="Apple" evidence="6">
    <location>
        <begin position="340"/>
        <end position="393"/>
    </location>
</feature>
<dbReference type="PANTHER" id="PTHR32444:SF238">
    <property type="entry name" value="APPLE DOMAIN-CONTAINING PROTEIN"/>
    <property type="match status" value="1"/>
</dbReference>
<dbReference type="OrthoDB" id="4062651at2759"/>
<sequence>MTRKWFSPLVSLLIFSCSYLQFLDGATVTDSIKPGQSITRSETLISAGEIFELGFFSLGNSTNYFVGIWYKKIPVKTVVWVANREQPLTRPPGILTINMEGNLVISDGRTSYSVSELSSIRNSTSSATLLDSGNLILRDSNSDVLWQSFDYPSHTFLPGMMLGSNNKTGKAWTLTSWRSEEDPAPGSFSMKLDPENSAQFFIMQGSERHWSSGVWNGRNFSQVPEMRLNRIFNFSYVTNQNESYFTYDLYDASIISRWVLDLSGQIQQLSWLEKAQEWNLFWAQPRPQCDVYAICGAFGRCSQDNMPLCECMQGFEPRFSTDWNLGDWSGGCMRRTPLQCRNIAKKDKFLVRPKMRLPKMPQSLAVGSAQNCELACLNNCSCTAYAYGGDLQL</sequence>
<evidence type="ECO:0008006" key="9">
    <source>
        <dbReference type="Google" id="ProtNLM"/>
    </source>
</evidence>
<evidence type="ECO:0000259" key="5">
    <source>
        <dbReference type="PROSITE" id="PS50927"/>
    </source>
</evidence>
<evidence type="ECO:0000256" key="3">
    <source>
        <dbReference type="ARBA" id="ARBA00023157"/>
    </source>
</evidence>
<dbReference type="CDD" id="cd01098">
    <property type="entry name" value="PAN_AP_plant"/>
    <property type="match status" value="1"/>
</dbReference>
<evidence type="ECO:0000259" key="6">
    <source>
        <dbReference type="PROSITE" id="PS50948"/>
    </source>
</evidence>
<dbReference type="FunFam" id="2.90.10.10:FF:000005">
    <property type="entry name" value="G-type lectin S-receptor-like serine/threonine-protein kinase"/>
    <property type="match status" value="1"/>
</dbReference>
<evidence type="ECO:0000256" key="2">
    <source>
        <dbReference type="ARBA" id="ARBA00022729"/>
    </source>
</evidence>
<dbReference type="CDD" id="cd00028">
    <property type="entry name" value="B_lectin"/>
    <property type="match status" value="1"/>
</dbReference>
<dbReference type="InterPro" id="IPR003609">
    <property type="entry name" value="Pan_app"/>
</dbReference>
<accession>A0A834ZLI2</accession>
<dbReference type="SMART" id="SM00108">
    <property type="entry name" value="B_lectin"/>
    <property type="match status" value="1"/>
</dbReference>
<dbReference type="PIRSF" id="PIRSF002686">
    <property type="entry name" value="SLG"/>
    <property type="match status" value="1"/>
</dbReference>
<dbReference type="EMBL" id="JABCRI010000003">
    <property type="protein sequence ID" value="KAF8409406.1"/>
    <property type="molecule type" value="Genomic_DNA"/>
</dbReference>
<evidence type="ECO:0000256" key="4">
    <source>
        <dbReference type="SAM" id="SignalP"/>
    </source>
</evidence>
<dbReference type="InterPro" id="IPR001480">
    <property type="entry name" value="Bulb-type_lectin_dom"/>
</dbReference>
<dbReference type="Pfam" id="PF01453">
    <property type="entry name" value="B_lectin"/>
    <property type="match status" value="1"/>
</dbReference>
<comment type="caution">
    <text evidence="7">The sequence shown here is derived from an EMBL/GenBank/DDBJ whole genome shotgun (WGS) entry which is preliminary data.</text>
</comment>
<keyword evidence="2 4" id="KW-0732">Signal</keyword>
<feature type="domain" description="Bulb-type lectin" evidence="5">
    <location>
        <begin position="29"/>
        <end position="150"/>
    </location>
</feature>